<feature type="binding site" evidence="7 10">
    <location>
        <position position="82"/>
    </location>
    <ligand>
        <name>Mg(2+)</name>
        <dbReference type="ChEBI" id="CHEBI:18420"/>
    </ligand>
</feature>
<feature type="binding site" evidence="7 10">
    <location>
        <position position="43"/>
    </location>
    <ligand>
        <name>Mg(2+)</name>
        <dbReference type="ChEBI" id="CHEBI:18420"/>
    </ligand>
</feature>
<comment type="cofactor">
    <cofactor evidence="7 10">
        <name>Mg(2+)</name>
        <dbReference type="ChEBI" id="CHEBI:18420"/>
    </cofactor>
    <text evidence="7 10">Binds 1 Mg(2+) ion per subunit.</text>
</comment>
<dbReference type="GO" id="GO:0032259">
    <property type="term" value="P:methylation"/>
    <property type="evidence" value="ECO:0007669"/>
    <property type="project" value="UniProtKB-KW"/>
</dbReference>
<dbReference type="RefSeq" id="WP_075397511.1">
    <property type="nucleotide sequence ID" value="NZ_MSDU01000008.1"/>
</dbReference>
<comment type="subunit">
    <text evidence="3 7">Homodecamer; pentamer of dimers.</text>
</comment>
<dbReference type="GO" id="GO:0015940">
    <property type="term" value="P:pantothenate biosynthetic process"/>
    <property type="evidence" value="ECO:0007669"/>
    <property type="project" value="UniProtKB-UniRule"/>
</dbReference>
<dbReference type="PANTHER" id="PTHR20881:SF0">
    <property type="entry name" value="3-METHYL-2-OXOBUTANOATE HYDROXYMETHYLTRANSFERASE"/>
    <property type="match status" value="1"/>
</dbReference>
<name>A0A1Q8Q7A6_9BACI</name>
<comment type="subcellular location">
    <subcellularLocation>
        <location evidence="7">Cytoplasm</location>
    </subcellularLocation>
</comment>
<dbReference type="GO" id="GO:0005737">
    <property type="term" value="C:cytoplasm"/>
    <property type="evidence" value="ECO:0007669"/>
    <property type="project" value="UniProtKB-SubCell"/>
</dbReference>
<evidence type="ECO:0000256" key="6">
    <source>
        <dbReference type="ARBA" id="ARBA00056497"/>
    </source>
</evidence>
<keyword evidence="7 10" id="KW-0460">Magnesium</keyword>
<dbReference type="PANTHER" id="PTHR20881">
    <property type="entry name" value="3-METHYL-2-OXOBUTANOATE HYDROXYMETHYLTRANSFERASE"/>
    <property type="match status" value="1"/>
</dbReference>
<evidence type="ECO:0000313" key="11">
    <source>
        <dbReference type="EMBL" id="OLN23220.1"/>
    </source>
</evidence>
<organism evidence="11 12">
    <name type="scientific">Domibacillus antri</name>
    <dbReference type="NCBI Taxonomy" id="1714264"/>
    <lineage>
        <taxon>Bacteria</taxon>
        <taxon>Bacillati</taxon>
        <taxon>Bacillota</taxon>
        <taxon>Bacilli</taxon>
        <taxon>Bacillales</taxon>
        <taxon>Bacillaceae</taxon>
        <taxon>Domibacillus</taxon>
    </lineage>
</organism>
<keyword evidence="11" id="KW-0489">Methyltransferase</keyword>
<dbReference type="NCBIfam" id="NF001452">
    <property type="entry name" value="PRK00311.1"/>
    <property type="match status" value="1"/>
</dbReference>
<evidence type="ECO:0000256" key="4">
    <source>
        <dbReference type="ARBA" id="ARBA00022655"/>
    </source>
</evidence>
<dbReference type="Pfam" id="PF02548">
    <property type="entry name" value="Pantoate_transf"/>
    <property type="match status" value="1"/>
</dbReference>
<feature type="binding site" evidence="7 10">
    <location>
        <position position="114"/>
    </location>
    <ligand>
        <name>Mg(2+)</name>
        <dbReference type="ChEBI" id="CHEBI:18420"/>
    </ligand>
</feature>
<dbReference type="HAMAP" id="MF_00156">
    <property type="entry name" value="PanB"/>
    <property type="match status" value="1"/>
</dbReference>
<gene>
    <name evidence="7" type="primary">panB</name>
    <name evidence="11" type="ORF">BTO30_04420</name>
</gene>
<keyword evidence="7 10" id="KW-0479">Metal-binding</keyword>
<dbReference type="NCBIfam" id="TIGR00222">
    <property type="entry name" value="panB"/>
    <property type="match status" value="1"/>
</dbReference>
<feature type="active site" description="Proton acceptor" evidence="7 8">
    <location>
        <position position="181"/>
    </location>
</feature>
<comment type="catalytic activity">
    <reaction evidence="7">
        <text>(6R)-5,10-methylene-5,6,7,8-tetrahydrofolate + 3-methyl-2-oxobutanoate + H2O = 2-dehydropantoate + (6S)-5,6,7,8-tetrahydrofolate</text>
        <dbReference type="Rhea" id="RHEA:11824"/>
        <dbReference type="ChEBI" id="CHEBI:11561"/>
        <dbReference type="ChEBI" id="CHEBI:11851"/>
        <dbReference type="ChEBI" id="CHEBI:15377"/>
        <dbReference type="ChEBI" id="CHEBI:15636"/>
        <dbReference type="ChEBI" id="CHEBI:57453"/>
        <dbReference type="EC" id="2.1.2.11"/>
    </reaction>
</comment>
<evidence type="ECO:0000256" key="10">
    <source>
        <dbReference type="PIRSR" id="PIRSR000388-3"/>
    </source>
</evidence>
<dbReference type="PIRSF" id="PIRSF000388">
    <property type="entry name" value="Pantoate_hydroxy_MeTrfase"/>
    <property type="match status" value="1"/>
</dbReference>
<keyword evidence="7" id="KW-0963">Cytoplasm</keyword>
<keyword evidence="4 7" id="KW-0566">Pantothenate biosynthesis</keyword>
<proteinExistence type="inferred from homology"/>
<evidence type="ECO:0000256" key="1">
    <source>
        <dbReference type="ARBA" id="ARBA00005033"/>
    </source>
</evidence>
<keyword evidence="12" id="KW-1185">Reference proteome</keyword>
<evidence type="ECO:0000256" key="9">
    <source>
        <dbReference type="PIRSR" id="PIRSR000388-2"/>
    </source>
</evidence>
<dbReference type="GO" id="GO:0003864">
    <property type="term" value="F:3-methyl-2-oxobutanoate hydroxymethyltransferase activity"/>
    <property type="evidence" value="ECO:0007669"/>
    <property type="project" value="UniProtKB-UniRule"/>
</dbReference>
<dbReference type="EC" id="2.1.2.11" evidence="7"/>
<dbReference type="InterPro" id="IPR003700">
    <property type="entry name" value="Pantoate_hydroxy_MeTrfase"/>
</dbReference>
<comment type="pathway">
    <text evidence="1 7">Cofactor biosynthesis; (R)-pantothenate biosynthesis; (R)-pantoate from 3-methyl-2-oxobutanoate: step 1/2.</text>
</comment>
<comment type="caution">
    <text evidence="11">The sequence shown here is derived from an EMBL/GenBank/DDBJ whole genome shotgun (WGS) entry which is preliminary data.</text>
</comment>
<accession>A0A1Q8Q7A6</accession>
<dbReference type="Gene3D" id="3.20.20.60">
    <property type="entry name" value="Phosphoenolpyruvate-binding domains"/>
    <property type="match status" value="1"/>
</dbReference>
<dbReference type="FunFam" id="3.20.20.60:FF:000003">
    <property type="entry name" value="3-methyl-2-oxobutanoate hydroxymethyltransferase"/>
    <property type="match status" value="1"/>
</dbReference>
<dbReference type="Proteomes" id="UP000185568">
    <property type="component" value="Unassembled WGS sequence"/>
</dbReference>
<dbReference type="GO" id="GO:0000287">
    <property type="term" value="F:magnesium ion binding"/>
    <property type="evidence" value="ECO:0007669"/>
    <property type="project" value="TreeGrafter"/>
</dbReference>
<evidence type="ECO:0000256" key="3">
    <source>
        <dbReference type="ARBA" id="ARBA00011424"/>
    </source>
</evidence>
<feature type="binding site" evidence="7 9">
    <location>
        <position position="112"/>
    </location>
    <ligand>
        <name>3-methyl-2-oxobutanoate</name>
        <dbReference type="ChEBI" id="CHEBI:11851"/>
    </ligand>
</feature>
<dbReference type="OrthoDB" id="9781789at2"/>
<dbReference type="InterPro" id="IPR040442">
    <property type="entry name" value="Pyrv_kinase-like_dom_sf"/>
</dbReference>
<evidence type="ECO:0000313" key="12">
    <source>
        <dbReference type="Proteomes" id="UP000185568"/>
    </source>
</evidence>
<sequence length="279" mass="29806">MKRTADFLKMKGKSEKIAMITAYDFPSAKQVQSAGADVILVGDSLGMTVLGYESTVSVTLSDMVHHTKAVKRGAPDTFIITDMPFMTYHVNREETMKAAQALMQEAGADAVKVEGAGDIVQRVQELTAAGVPVCAHLGLTPQSVGVMGGYKVQGKTAEAAQKLLDDAKAMEQAGAFMIVLECVPHQVALSITKALAIPVIGIGAGAGTDGQVLVYHDIMRYGVGRTAKFVKSYADFDEEGIPAVQSYVNEVKKGVFPAVEHTFTMNEEELDRLYGGVRS</sequence>
<evidence type="ECO:0000256" key="5">
    <source>
        <dbReference type="ARBA" id="ARBA00022679"/>
    </source>
</evidence>
<reference evidence="11 12" key="1">
    <citation type="submission" date="2016-12" db="EMBL/GenBank/DDBJ databases">
        <title>Domibacillus antri genome sequencing.</title>
        <authorList>
            <person name="Verma A."/>
            <person name="Krishnamurthi S."/>
        </authorList>
    </citation>
    <scope>NUCLEOTIDE SEQUENCE [LARGE SCALE GENOMIC DNA]</scope>
    <source>
        <strain evidence="11 12">XD80</strain>
    </source>
</reference>
<dbReference type="GO" id="GO:0008168">
    <property type="term" value="F:methyltransferase activity"/>
    <property type="evidence" value="ECO:0007669"/>
    <property type="project" value="UniProtKB-KW"/>
</dbReference>
<dbReference type="AlphaFoldDB" id="A0A1Q8Q7A6"/>
<dbReference type="STRING" id="1714264.BTO30_04420"/>
<dbReference type="EMBL" id="MSDU01000008">
    <property type="protein sequence ID" value="OLN23220.1"/>
    <property type="molecule type" value="Genomic_DNA"/>
</dbReference>
<feature type="binding site" evidence="7 9">
    <location>
        <begin position="43"/>
        <end position="44"/>
    </location>
    <ligand>
        <name>3-methyl-2-oxobutanoate</name>
        <dbReference type="ChEBI" id="CHEBI:11851"/>
    </ligand>
</feature>
<keyword evidence="5 7" id="KW-0808">Transferase</keyword>
<comment type="similarity">
    <text evidence="2 7">Belongs to the PanB family.</text>
</comment>
<dbReference type="CDD" id="cd06557">
    <property type="entry name" value="KPHMT-like"/>
    <property type="match status" value="1"/>
</dbReference>
<feature type="binding site" evidence="7 9">
    <location>
        <position position="82"/>
    </location>
    <ligand>
        <name>3-methyl-2-oxobutanoate</name>
        <dbReference type="ChEBI" id="CHEBI:11851"/>
    </ligand>
</feature>
<dbReference type="InterPro" id="IPR015813">
    <property type="entry name" value="Pyrv/PenolPyrv_kinase-like_dom"/>
</dbReference>
<protein>
    <recommendedName>
        <fullName evidence="7">3-methyl-2-oxobutanoate hydroxymethyltransferase</fullName>
        <ecNumber evidence="7">2.1.2.11</ecNumber>
    </recommendedName>
    <alternativeName>
        <fullName evidence="7">Ketopantoate hydroxymethyltransferase</fullName>
        <shortName evidence="7">KPHMT</shortName>
    </alternativeName>
</protein>
<evidence type="ECO:0000256" key="7">
    <source>
        <dbReference type="HAMAP-Rule" id="MF_00156"/>
    </source>
</evidence>
<evidence type="ECO:0000256" key="2">
    <source>
        <dbReference type="ARBA" id="ARBA00008676"/>
    </source>
</evidence>
<comment type="function">
    <text evidence="6 7">Catalyzes the reversible reaction in which hydroxymethyl group from 5,10-methylenetetrahydrofolate is transferred onto alpha-ketoisovalerate to form ketopantoate.</text>
</comment>
<evidence type="ECO:0000256" key="8">
    <source>
        <dbReference type="PIRSR" id="PIRSR000388-1"/>
    </source>
</evidence>
<dbReference type="SUPFAM" id="SSF51621">
    <property type="entry name" value="Phosphoenolpyruvate/pyruvate domain"/>
    <property type="match status" value="1"/>
</dbReference>
<dbReference type="UniPathway" id="UPA00028">
    <property type="reaction ID" value="UER00003"/>
</dbReference>